<dbReference type="RefSeq" id="WP_171920674.1">
    <property type="nucleotide sequence ID" value="NZ_CBCSAE010000004.1"/>
</dbReference>
<accession>A0AAE7B209</accession>
<reference evidence="1 2" key="1">
    <citation type="submission" date="2018-07" db="EMBL/GenBank/DDBJ databases">
        <title>Identification of phenol metabolism pathways in Arcobacter.</title>
        <authorList>
            <person name="Miller W.G."/>
            <person name="Yee E."/>
            <person name="Bono J.L."/>
        </authorList>
    </citation>
    <scope>NUCLEOTIDE SEQUENCE [LARGE SCALE GENOMIC DNA]</scope>
    <source>
        <strain evidence="1 2">W63</strain>
    </source>
</reference>
<gene>
    <name evidence="1" type="ORF">AAQM_1304</name>
</gene>
<name>A0AAE7B209_9BACT</name>
<evidence type="ECO:0000313" key="1">
    <source>
        <dbReference type="EMBL" id="QKE26053.1"/>
    </source>
</evidence>
<proteinExistence type="predicted"/>
<dbReference type="EMBL" id="CP030944">
    <property type="protein sequence ID" value="QKE26053.1"/>
    <property type="molecule type" value="Genomic_DNA"/>
</dbReference>
<sequence length="403" mass="48371">MYEVYNPYKIDYGNTIVQSFAFYDANSRMMKQYGEGDNLYSKKITPDQYFMEWGFQQLRLSLSTNEEMDYRPLKDNCIIDLSLEEKSNMNQVEIDYYYEQEKDRCFDHFKYAQNKTFQFVSFLRVAYDKFSTLFGTQYNYLVRFNDKWVNIATGLIYENILNDNKSLIYLSIYHARQIDDYRGTITDTYYVDMSNFFETIGYYKISDANYSHLHNEQIDSKFNLKPKNININPETSQPYNIFTNLQQLTYIKLHTSFDIYSDLIHYIQESYVDSYNSEGERSIEIIDKSVFKTYKRFSIEPQYPHYVFYSDCGLVMYVIEPISFDLKTEKTIEDFRAFDYIKTTYSYEIDNIYFRLKFFALPEFEGFVNAPNSTTGDFGFLQDFKEELKKKKCCLLNCMKKQK</sequence>
<dbReference type="KEGG" id="aaqi:AAQM_1304"/>
<protein>
    <submittedName>
        <fullName evidence="1">Uncharacterized protein</fullName>
    </submittedName>
</protein>
<dbReference type="Proteomes" id="UP000502065">
    <property type="component" value="Chromosome"/>
</dbReference>
<keyword evidence="2" id="KW-1185">Reference proteome</keyword>
<dbReference type="AlphaFoldDB" id="A0AAE7B209"/>
<evidence type="ECO:0000313" key="2">
    <source>
        <dbReference type="Proteomes" id="UP000502065"/>
    </source>
</evidence>
<organism evidence="1 2">
    <name type="scientific">Arcobacter aquimarinus</name>
    <dbReference type="NCBI Taxonomy" id="1315211"/>
    <lineage>
        <taxon>Bacteria</taxon>
        <taxon>Pseudomonadati</taxon>
        <taxon>Campylobacterota</taxon>
        <taxon>Epsilonproteobacteria</taxon>
        <taxon>Campylobacterales</taxon>
        <taxon>Arcobacteraceae</taxon>
        <taxon>Arcobacter</taxon>
    </lineage>
</organism>